<dbReference type="PROSITE" id="PS50076">
    <property type="entry name" value="DNAJ_2"/>
    <property type="match status" value="1"/>
</dbReference>
<dbReference type="AlphaFoldDB" id="A0A9P6NC77"/>
<keyword evidence="3" id="KW-0963">Cytoplasm</keyword>
<evidence type="ECO:0000313" key="8">
    <source>
        <dbReference type="EMBL" id="KAG0141587.1"/>
    </source>
</evidence>
<proteinExistence type="predicted"/>
<evidence type="ECO:0000259" key="7">
    <source>
        <dbReference type="PROSITE" id="PS50076"/>
    </source>
</evidence>
<name>A0A9P6NC77_9BASI</name>
<evidence type="ECO:0000313" key="9">
    <source>
        <dbReference type="Proteomes" id="UP000886653"/>
    </source>
</evidence>
<dbReference type="OrthoDB" id="376357at2759"/>
<dbReference type="InterPro" id="IPR001623">
    <property type="entry name" value="DnaJ_domain"/>
</dbReference>
<protein>
    <recommendedName>
        <fullName evidence="7">J domain-containing protein</fullName>
    </recommendedName>
</protein>
<reference evidence="8" key="1">
    <citation type="submission" date="2013-11" db="EMBL/GenBank/DDBJ databases">
        <title>Genome sequence of the fusiform rust pathogen reveals effectors for host alternation and coevolution with pine.</title>
        <authorList>
            <consortium name="DOE Joint Genome Institute"/>
            <person name="Smith K."/>
            <person name="Pendleton A."/>
            <person name="Kubisiak T."/>
            <person name="Anderson C."/>
            <person name="Salamov A."/>
            <person name="Aerts A."/>
            <person name="Riley R."/>
            <person name="Clum A."/>
            <person name="Lindquist E."/>
            <person name="Ence D."/>
            <person name="Campbell M."/>
            <person name="Kronenberg Z."/>
            <person name="Feau N."/>
            <person name="Dhillon B."/>
            <person name="Hamelin R."/>
            <person name="Burleigh J."/>
            <person name="Smith J."/>
            <person name="Yandell M."/>
            <person name="Nelson C."/>
            <person name="Grigoriev I."/>
            <person name="Davis J."/>
        </authorList>
    </citation>
    <scope>NUCLEOTIDE SEQUENCE</scope>
    <source>
        <strain evidence="8">G11</strain>
    </source>
</reference>
<feature type="compositionally biased region" description="Basic and acidic residues" evidence="6">
    <location>
        <begin position="100"/>
        <end position="110"/>
    </location>
</feature>
<dbReference type="InterPro" id="IPR052094">
    <property type="entry name" value="Pre-mRNA-splicing_ERAD"/>
</dbReference>
<dbReference type="PANTHER" id="PTHR44313">
    <property type="entry name" value="DNAJ HOMOLOG SUBFAMILY C MEMBER 17"/>
    <property type="match status" value="1"/>
</dbReference>
<dbReference type="CDD" id="cd06257">
    <property type="entry name" value="DnaJ"/>
    <property type="match status" value="1"/>
</dbReference>
<dbReference type="SUPFAM" id="SSF46565">
    <property type="entry name" value="Chaperone J-domain"/>
    <property type="match status" value="1"/>
</dbReference>
<evidence type="ECO:0000256" key="4">
    <source>
        <dbReference type="ARBA" id="ARBA00023186"/>
    </source>
</evidence>
<evidence type="ECO:0000256" key="5">
    <source>
        <dbReference type="ARBA" id="ARBA00023242"/>
    </source>
</evidence>
<gene>
    <name evidence="8" type="ORF">CROQUDRAFT_51499</name>
</gene>
<dbReference type="GO" id="GO:0005737">
    <property type="term" value="C:cytoplasm"/>
    <property type="evidence" value="ECO:0007669"/>
    <property type="project" value="UniProtKB-SubCell"/>
</dbReference>
<accession>A0A9P6NC77</accession>
<dbReference type="PROSITE" id="PS00636">
    <property type="entry name" value="DNAJ_1"/>
    <property type="match status" value="1"/>
</dbReference>
<organism evidence="8 9">
    <name type="scientific">Cronartium quercuum f. sp. fusiforme G11</name>
    <dbReference type="NCBI Taxonomy" id="708437"/>
    <lineage>
        <taxon>Eukaryota</taxon>
        <taxon>Fungi</taxon>
        <taxon>Dikarya</taxon>
        <taxon>Basidiomycota</taxon>
        <taxon>Pucciniomycotina</taxon>
        <taxon>Pucciniomycetes</taxon>
        <taxon>Pucciniales</taxon>
        <taxon>Coleosporiaceae</taxon>
        <taxon>Cronartium</taxon>
    </lineage>
</organism>
<dbReference type="InterPro" id="IPR018253">
    <property type="entry name" value="DnaJ_domain_CS"/>
</dbReference>
<sequence length="286" mass="31464">MANVSSLEIDYYAVVGVSPTADSNEIRTAYRKASLKVHPDRNPDDPLAAEKFHALNTAFEILLDPSKRSAFDAKRTAQLARAARFAGLDNKRKSMARDLEVREEAYRKQQTDSSNSNVKKQKLEELKAAGVKLRQAKAAEISAKAPQDIMQSAASLSLAEQSHIDVKASTSQPTHPSTPNPLDTLQCTLRFRWSRKKKPELTTSESLAALINSSDNFTFTDIESIVLAPSKATMDTAATSETTKKVSALVCFKSIAVCEQFHAYTQTSSTWANCTITRMKTKGETE</sequence>
<feature type="region of interest" description="Disordered" evidence="6">
    <location>
        <begin position="100"/>
        <end position="121"/>
    </location>
</feature>
<keyword evidence="9" id="KW-1185">Reference proteome</keyword>
<dbReference type="GO" id="GO:0000390">
    <property type="term" value="P:spliceosomal complex disassembly"/>
    <property type="evidence" value="ECO:0007669"/>
    <property type="project" value="TreeGrafter"/>
</dbReference>
<dbReference type="InterPro" id="IPR036869">
    <property type="entry name" value="J_dom_sf"/>
</dbReference>
<dbReference type="SMART" id="SM00271">
    <property type="entry name" value="DnaJ"/>
    <property type="match status" value="1"/>
</dbReference>
<dbReference type="EMBL" id="MU167380">
    <property type="protein sequence ID" value="KAG0141587.1"/>
    <property type="molecule type" value="Genomic_DNA"/>
</dbReference>
<feature type="domain" description="J" evidence="7">
    <location>
        <begin position="10"/>
        <end position="75"/>
    </location>
</feature>
<comment type="subcellular location">
    <subcellularLocation>
        <location evidence="2">Cytoplasm</location>
    </subcellularLocation>
    <subcellularLocation>
        <location evidence="1">Nucleus</location>
    </subcellularLocation>
</comment>
<dbReference type="Gene3D" id="1.10.287.110">
    <property type="entry name" value="DnaJ domain"/>
    <property type="match status" value="1"/>
</dbReference>
<keyword evidence="5" id="KW-0539">Nucleus</keyword>
<evidence type="ECO:0000256" key="2">
    <source>
        <dbReference type="ARBA" id="ARBA00004496"/>
    </source>
</evidence>
<evidence type="ECO:0000256" key="6">
    <source>
        <dbReference type="SAM" id="MobiDB-lite"/>
    </source>
</evidence>
<comment type="caution">
    <text evidence="8">The sequence shown here is derived from an EMBL/GenBank/DDBJ whole genome shotgun (WGS) entry which is preliminary data.</text>
</comment>
<dbReference type="PRINTS" id="PR00625">
    <property type="entry name" value="JDOMAIN"/>
</dbReference>
<dbReference type="GO" id="GO:0005681">
    <property type="term" value="C:spliceosomal complex"/>
    <property type="evidence" value="ECO:0007669"/>
    <property type="project" value="TreeGrafter"/>
</dbReference>
<evidence type="ECO:0000256" key="3">
    <source>
        <dbReference type="ARBA" id="ARBA00022490"/>
    </source>
</evidence>
<dbReference type="PANTHER" id="PTHR44313:SF1">
    <property type="entry name" value="DNAJ HOMOLOG SUBFAMILY C MEMBER 17"/>
    <property type="match status" value="1"/>
</dbReference>
<evidence type="ECO:0000256" key="1">
    <source>
        <dbReference type="ARBA" id="ARBA00004123"/>
    </source>
</evidence>
<dbReference type="Pfam" id="PF00226">
    <property type="entry name" value="DnaJ"/>
    <property type="match status" value="1"/>
</dbReference>
<dbReference type="Proteomes" id="UP000886653">
    <property type="component" value="Unassembled WGS sequence"/>
</dbReference>
<keyword evidence="4" id="KW-0143">Chaperone</keyword>